<name>A0A6M3XQN9_9ZZZZ</name>
<organism evidence="2">
    <name type="scientific">viral metagenome</name>
    <dbReference type="NCBI Taxonomy" id="1070528"/>
    <lineage>
        <taxon>unclassified sequences</taxon>
        <taxon>metagenomes</taxon>
        <taxon>organismal metagenomes</taxon>
    </lineage>
</organism>
<evidence type="ECO:0000256" key="1">
    <source>
        <dbReference type="SAM" id="MobiDB-lite"/>
    </source>
</evidence>
<dbReference type="EMBL" id="MT144743">
    <property type="protein sequence ID" value="QJH98615.1"/>
    <property type="molecule type" value="Genomic_DNA"/>
</dbReference>
<sequence>MTDSLFNESKPFNFDSEKPQTKPKPPSRLFALTCQCCGYSGTYDTNDPASGVCECGHMIARVNEQGKGLEFIYSEDPPVRIFKLRKEK</sequence>
<feature type="region of interest" description="Disordered" evidence="1">
    <location>
        <begin position="1"/>
        <end position="25"/>
    </location>
</feature>
<reference evidence="2" key="1">
    <citation type="submission" date="2020-03" db="EMBL/GenBank/DDBJ databases">
        <title>The deep terrestrial virosphere.</title>
        <authorList>
            <person name="Holmfeldt K."/>
            <person name="Nilsson E."/>
            <person name="Simone D."/>
            <person name="Lopez-Fernandez M."/>
            <person name="Wu X."/>
            <person name="de Brujin I."/>
            <person name="Lundin D."/>
            <person name="Andersson A."/>
            <person name="Bertilsson S."/>
            <person name="Dopson M."/>
        </authorList>
    </citation>
    <scope>NUCLEOTIDE SEQUENCE</scope>
    <source>
        <strain evidence="2">TM448B01346</strain>
    </source>
</reference>
<evidence type="ECO:0000313" key="2">
    <source>
        <dbReference type="EMBL" id="QJH98615.1"/>
    </source>
</evidence>
<proteinExistence type="predicted"/>
<gene>
    <name evidence="2" type="ORF">TM448B01346_0008</name>
</gene>
<protein>
    <submittedName>
        <fullName evidence="2">Uncharacterized protein</fullName>
    </submittedName>
</protein>
<accession>A0A6M3XQN9</accession>
<dbReference type="AlphaFoldDB" id="A0A6M3XQN9"/>